<evidence type="ECO:0000259" key="2">
    <source>
        <dbReference type="Pfam" id="PF01464"/>
    </source>
</evidence>
<dbReference type="PANTHER" id="PTHR37423">
    <property type="entry name" value="SOLUBLE LYTIC MUREIN TRANSGLYCOSYLASE-RELATED"/>
    <property type="match status" value="1"/>
</dbReference>
<dbReference type="AlphaFoldDB" id="A0A833H1Y3"/>
<dbReference type="Pfam" id="PF01464">
    <property type="entry name" value="SLT"/>
    <property type="match status" value="1"/>
</dbReference>
<dbReference type="EMBL" id="WBUI01000009">
    <property type="protein sequence ID" value="KAB2932387.1"/>
    <property type="molecule type" value="Genomic_DNA"/>
</dbReference>
<evidence type="ECO:0000256" key="1">
    <source>
        <dbReference type="ARBA" id="ARBA00007734"/>
    </source>
</evidence>
<feature type="domain" description="Transglycosylase SLT" evidence="2">
    <location>
        <begin position="628"/>
        <end position="739"/>
    </location>
</feature>
<dbReference type="SUPFAM" id="SSF53955">
    <property type="entry name" value="Lysozyme-like"/>
    <property type="match status" value="1"/>
</dbReference>
<dbReference type="InterPro" id="IPR023346">
    <property type="entry name" value="Lysozyme-like_dom_sf"/>
</dbReference>
<dbReference type="Gene3D" id="1.10.530.10">
    <property type="match status" value="1"/>
</dbReference>
<evidence type="ECO:0000313" key="3">
    <source>
        <dbReference type="EMBL" id="KAB2932387.1"/>
    </source>
</evidence>
<accession>A0A833H1Y3</accession>
<gene>
    <name evidence="3" type="ORF">F9K24_10690</name>
</gene>
<dbReference type="CDD" id="cd13401">
    <property type="entry name" value="Slt70-like"/>
    <property type="match status" value="1"/>
</dbReference>
<comment type="caution">
    <text evidence="3">The sequence shown here is derived from an EMBL/GenBank/DDBJ whole genome shotgun (WGS) entry which is preliminary data.</text>
</comment>
<dbReference type="PANTHER" id="PTHR37423:SF2">
    <property type="entry name" value="MEMBRANE-BOUND LYTIC MUREIN TRANSGLYCOSYLASE C"/>
    <property type="match status" value="1"/>
</dbReference>
<evidence type="ECO:0000313" key="4">
    <source>
        <dbReference type="Proteomes" id="UP000460298"/>
    </source>
</evidence>
<name>A0A833H1Y3_9LEPT</name>
<comment type="similarity">
    <text evidence="1">Belongs to the transglycosylase Slt family.</text>
</comment>
<sequence>MKRKIEKSNTISKNHPVKLIYSAFSSKSRPVYLVALISLLPVCSSLSAHPLNVEIYDLVRSGRWSTIISQFRNRTPSDPAQRYALARATEEEKRLLRNPDPEQTKAVIAEYLRAAGLFCGSDLTVCVESGRANGRGILRNLAVMRAGELAEKLRDTRLRAGILLQADLSRDNPVTRRIFADTLLALFNLRQLDRAHAHMQRNTSITGGSVYHARGKIYAGLNRKHEAIDSYIKAASDTNASWLLRAIHKDLTAVAPDYPATPGLTDWERRSAVQFYDQIPVARIGISPTTLIATTSADTIRQDGMYLIRSNQERYLKDLAARGYTYLSREADVLKIWVDELAKKKNRAVALDLLQQFAHTRLYHSGLWKAYLELLETGNREVYFNELLEYLVVHHSDIHVHDRLINFLIGDHPEQIRWADQRHWETAATKLPKQPGSGRFVYWLWRYYTEKYPGRAKELAENFYRYAPGSYYSVPFWDKSTAKRYEADWNNVSGVDGYYRWISAHGGNDDALRFLSRKSLYGYYNQDAVRLSKELYMDGRPVDNEIVEILALGEFTLGFAYFKEKYGDLPDVDYLKSLVAAGIQSRNRFVEVYYLRTLLRKLNIPEDPFVLPPRLLEALYPRPYRTVVQRYARDYGMHEDMIYGLMRQESMFREVAESRSGALGLMQIMPKTGAWLAGRMGIKEYDLTDPETSIKLGTKFFSDLMRSSDRDFRWASISYNGGPGNMRKWKRQYYRGDFNYFLEVLPVEESRNYVRKTYENYLHYHAARILYDPGIR</sequence>
<reference evidence="3 4" key="1">
    <citation type="submission" date="2019-10" db="EMBL/GenBank/DDBJ databases">
        <title>Extracellular Electron Transfer in a Candidatus Methanoperedens spp. Enrichment Culture.</title>
        <authorList>
            <person name="Berger S."/>
            <person name="Rangel Shaw D."/>
            <person name="Berben T."/>
            <person name="In 'T Zandt M."/>
            <person name="Frank J."/>
            <person name="Reimann J."/>
            <person name="Jetten M.S.M."/>
            <person name="Welte C.U."/>
        </authorList>
    </citation>
    <scope>NUCLEOTIDE SEQUENCE [LARGE SCALE GENOMIC DNA]</scope>
    <source>
        <strain evidence="3">SB12</strain>
    </source>
</reference>
<dbReference type="Proteomes" id="UP000460298">
    <property type="component" value="Unassembled WGS sequence"/>
</dbReference>
<protein>
    <submittedName>
        <fullName evidence="3">Lytic transglycosylase domain-containing protein</fullName>
    </submittedName>
</protein>
<proteinExistence type="inferred from homology"/>
<dbReference type="InterPro" id="IPR008258">
    <property type="entry name" value="Transglycosylase_SLT_dom_1"/>
</dbReference>
<organism evidence="3 4">
    <name type="scientific">Leptonema illini</name>
    <dbReference type="NCBI Taxonomy" id="183"/>
    <lineage>
        <taxon>Bacteria</taxon>
        <taxon>Pseudomonadati</taxon>
        <taxon>Spirochaetota</taxon>
        <taxon>Spirochaetia</taxon>
        <taxon>Leptospirales</taxon>
        <taxon>Leptospiraceae</taxon>
        <taxon>Leptonema</taxon>
    </lineage>
</organism>